<feature type="region of interest" description="Disordered" evidence="1">
    <location>
        <begin position="92"/>
        <end position="137"/>
    </location>
</feature>
<reference evidence="2 3" key="1">
    <citation type="submission" date="2014-02" db="EMBL/GenBank/DDBJ databases">
        <title>The genome sequence of Colletotrichum salicis CBS 607.94.</title>
        <authorList>
            <person name="Baroncelli R."/>
            <person name="Thon M.R."/>
        </authorList>
    </citation>
    <scope>NUCLEOTIDE SEQUENCE [LARGE SCALE GENOMIC DNA]</scope>
    <source>
        <strain evidence="2 3">CBS 607.94</strain>
    </source>
</reference>
<accession>A0A135RU30</accession>
<keyword evidence="3" id="KW-1185">Reference proteome</keyword>
<evidence type="ECO:0000313" key="2">
    <source>
        <dbReference type="EMBL" id="KXH27048.1"/>
    </source>
</evidence>
<name>A0A135RU30_9PEZI</name>
<dbReference type="EMBL" id="JFFI01002690">
    <property type="protein sequence ID" value="KXH27048.1"/>
    <property type="molecule type" value="Genomic_DNA"/>
</dbReference>
<evidence type="ECO:0000256" key="1">
    <source>
        <dbReference type="SAM" id="MobiDB-lite"/>
    </source>
</evidence>
<feature type="compositionally biased region" description="Low complexity" evidence="1">
    <location>
        <begin position="92"/>
        <end position="113"/>
    </location>
</feature>
<dbReference type="STRING" id="1209931.A0A135RU30"/>
<dbReference type="AlphaFoldDB" id="A0A135RU30"/>
<evidence type="ECO:0000313" key="3">
    <source>
        <dbReference type="Proteomes" id="UP000070121"/>
    </source>
</evidence>
<sequence>MCQKVFYTYACQHVECVTYDCLKSRGSTRNGCMHREPSEHTSLKDQICHDCNEVIRITRQNRHGARVMGEWEQRIHHYNNVMEGAQIILDHQQASQAQQRQQGQQTQSRPDQQSISPSGKTIRPLESNKMGNIRREENIPVAPSRLYNMSVARDTWFAVQRGQNAL</sequence>
<organism evidence="2 3">
    <name type="scientific">Colletotrichum salicis</name>
    <dbReference type="NCBI Taxonomy" id="1209931"/>
    <lineage>
        <taxon>Eukaryota</taxon>
        <taxon>Fungi</taxon>
        <taxon>Dikarya</taxon>
        <taxon>Ascomycota</taxon>
        <taxon>Pezizomycotina</taxon>
        <taxon>Sordariomycetes</taxon>
        <taxon>Hypocreomycetidae</taxon>
        <taxon>Glomerellales</taxon>
        <taxon>Glomerellaceae</taxon>
        <taxon>Colletotrichum</taxon>
        <taxon>Colletotrichum acutatum species complex</taxon>
    </lineage>
</organism>
<gene>
    <name evidence="2" type="ORF">CSAL01_12030</name>
</gene>
<proteinExistence type="predicted"/>
<dbReference type="OrthoDB" id="4829615at2759"/>
<dbReference type="Proteomes" id="UP000070121">
    <property type="component" value="Unassembled WGS sequence"/>
</dbReference>
<protein>
    <submittedName>
        <fullName evidence="2">Uncharacterized protein</fullName>
    </submittedName>
</protein>
<comment type="caution">
    <text evidence="2">The sequence shown here is derived from an EMBL/GenBank/DDBJ whole genome shotgun (WGS) entry which is preliminary data.</text>
</comment>